<dbReference type="Gene3D" id="2.50.20.10">
    <property type="entry name" value="Lipoprotein localisation LolA/LolB/LppX"/>
    <property type="match status" value="1"/>
</dbReference>
<dbReference type="PANTHER" id="PTHR35869:SF1">
    <property type="entry name" value="OUTER-MEMBRANE LIPOPROTEIN CARRIER PROTEIN"/>
    <property type="match status" value="1"/>
</dbReference>
<dbReference type="SUPFAM" id="SSF89392">
    <property type="entry name" value="Prokaryotic lipoproteins and lipoprotein localization factors"/>
    <property type="match status" value="1"/>
</dbReference>
<reference evidence="3" key="3">
    <citation type="submission" date="2023-06" db="EMBL/GenBank/DDBJ databases">
        <authorList>
            <person name="Sun Q."/>
            <person name="Zhou Y."/>
        </authorList>
    </citation>
    <scope>NUCLEOTIDE SEQUENCE</scope>
    <source>
        <strain evidence="3">CGMCC 1.10859</strain>
    </source>
</reference>
<sequence>MKRLRRLSARPFVRNSAALAAPLVAALAQPAAAAPIPLGDLSSYLNSMTTAEAPFTQINADGSISTGTLYIDRPGRVRFQYAPPNGTLVIANNGVVAVIDPKSNQIPQQYPLRRTPLNLILARHVELSRSNSVTGLRQDGVKTIVTAHDPKHPDYGSIQLIFTPDPTQLRQWAITDQSGQKTTIVLGDMKTGISIPPKTFDIGAATPRQVKR</sequence>
<dbReference type="RefSeq" id="WP_035837665.1">
    <property type="nucleotide sequence ID" value="NZ_BNAB01000013.1"/>
</dbReference>
<evidence type="ECO:0000313" key="3">
    <source>
        <dbReference type="EMBL" id="GHE03533.1"/>
    </source>
</evidence>
<feature type="signal peptide" evidence="2">
    <location>
        <begin position="1"/>
        <end position="33"/>
    </location>
</feature>
<proteinExistence type="predicted"/>
<reference evidence="4 5" key="2">
    <citation type="submission" date="2016-10" db="EMBL/GenBank/DDBJ databases">
        <authorList>
            <person name="Varghese N."/>
            <person name="Submissions S."/>
        </authorList>
    </citation>
    <scope>NUCLEOTIDE SEQUENCE [LARGE SCALE GENOMIC DNA]</scope>
    <source>
        <strain evidence="4 5">DSM 24802</strain>
    </source>
</reference>
<dbReference type="PANTHER" id="PTHR35869">
    <property type="entry name" value="OUTER-MEMBRANE LIPOPROTEIN CARRIER PROTEIN"/>
    <property type="match status" value="1"/>
</dbReference>
<evidence type="ECO:0000313" key="5">
    <source>
        <dbReference type="Proteomes" id="UP000199541"/>
    </source>
</evidence>
<dbReference type="CDD" id="cd16325">
    <property type="entry name" value="LolA"/>
    <property type="match status" value="1"/>
</dbReference>
<comment type="caution">
    <text evidence="3">The sequence shown here is derived from an EMBL/GenBank/DDBJ whole genome shotgun (WGS) entry which is preliminary data.</text>
</comment>
<dbReference type="InterPro" id="IPR004564">
    <property type="entry name" value="OM_lipoprot_carrier_LolA-like"/>
</dbReference>
<name>A0AAN5A034_9RHOB</name>
<feature type="chain" id="PRO_5042830122" evidence="2">
    <location>
        <begin position="34"/>
        <end position="212"/>
    </location>
</feature>
<keyword evidence="3" id="KW-0449">Lipoprotein</keyword>
<dbReference type="AlphaFoldDB" id="A0AAN5A034"/>
<dbReference type="EMBL" id="BNAB01000013">
    <property type="protein sequence ID" value="GHE03533.1"/>
    <property type="molecule type" value="Genomic_DNA"/>
</dbReference>
<evidence type="ECO:0000256" key="1">
    <source>
        <dbReference type="ARBA" id="ARBA00022729"/>
    </source>
</evidence>
<dbReference type="InterPro" id="IPR029046">
    <property type="entry name" value="LolA/LolB/LppX"/>
</dbReference>
<organism evidence="3 6">
    <name type="scientific">Allgaiera indica</name>
    <dbReference type="NCBI Taxonomy" id="765699"/>
    <lineage>
        <taxon>Bacteria</taxon>
        <taxon>Pseudomonadati</taxon>
        <taxon>Pseudomonadota</taxon>
        <taxon>Alphaproteobacteria</taxon>
        <taxon>Rhodobacterales</taxon>
        <taxon>Paracoccaceae</taxon>
        <taxon>Allgaiera</taxon>
    </lineage>
</organism>
<keyword evidence="5" id="KW-1185">Reference proteome</keyword>
<evidence type="ECO:0000313" key="6">
    <source>
        <dbReference type="Proteomes" id="UP000634647"/>
    </source>
</evidence>
<dbReference type="Proteomes" id="UP000199541">
    <property type="component" value="Unassembled WGS sequence"/>
</dbReference>
<accession>A0AAN5A034</accession>
<protein>
    <submittedName>
        <fullName evidence="4">Outer membrane lipoprotein-sorting protein</fullName>
    </submittedName>
    <submittedName>
        <fullName evidence="3">Outer-membrane lipoprotein carrier protein</fullName>
    </submittedName>
</protein>
<keyword evidence="1 2" id="KW-0732">Signal</keyword>
<dbReference type="Pfam" id="PF03548">
    <property type="entry name" value="LolA"/>
    <property type="match status" value="1"/>
</dbReference>
<evidence type="ECO:0000256" key="2">
    <source>
        <dbReference type="SAM" id="SignalP"/>
    </source>
</evidence>
<evidence type="ECO:0000313" key="4">
    <source>
        <dbReference type="EMBL" id="SDX43592.1"/>
    </source>
</evidence>
<dbReference type="PROSITE" id="PS51318">
    <property type="entry name" value="TAT"/>
    <property type="match status" value="1"/>
</dbReference>
<dbReference type="EMBL" id="FNOB01000016">
    <property type="protein sequence ID" value="SDX43592.1"/>
    <property type="molecule type" value="Genomic_DNA"/>
</dbReference>
<dbReference type="Proteomes" id="UP000634647">
    <property type="component" value="Unassembled WGS sequence"/>
</dbReference>
<gene>
    <name evidence="3" type="ORF">GCM10008024_27270</name>
    <name evidence="4" type="ORF">SAMN05444006_11636</name>
</gene>
<reference evidence="3" key="1">
    <citation type="journal article" date="2014" name="Int. J. Syst. Evol. Microbiol.">
        <title>Complete genome sequence of Corynebacterium casei LMG S-19264T (=DSM 44701T), isolated from a smear-ripened cheese.</title>
        <authorList>
            <consortium name="US DOE Joint Genome Institute (JGI-PGF)"/>
            <person name="Walter F."/>
            <person name="Albersmeier A."/>
            <person name="Kalinowski J."/>
            <person name="Ruckert C."/>
        </authorList>
    </citation>
    <scope>NUCLEOTIDE SEQUENCE</scope>
    <source>
        <strain evidence="3">CGMCC 1.10859</strain>
    </source>
</reference>
<dbReference type="InterPro" id="IPR006311">
    <property type="entry name" value="TAT_signal"/>
</dbReference>